<name>A0A6A5Z487_9PLEO</name>
<sequence length="154" mass="17552">MYRYPEPVWRQPRPGSHERSARPTSLISEQASRTSARELGPSSATLKLPSVATSGFKAAEDDGYSYSDPAGMYYDTEPAWRRPRAGSPTSRIMERAPRTSARELSPPPAAVEFPFIDSNHKSHARYGHFEFLNQKIVLDSIPKELYFFLQRRFE</sequence>
<organism evidence="2 3">
    <name type="scientific">Lophiotrema nucula</name>
    <dbReference type="NCBI Taxonomy" id="690887"/>
    <lineage>
        <taxon>Eukaryota</taxon>
        <taxon>Fungi</taxon>
        <taxon>Dikarya</taxon>
        <taxon>Ascomycota</taxon>
        <taxon>Pezizomycotina</taxon>
        <taxon>Dothideomycetes</taxon>
        <taxon>Pleosporomycetidae</taxon>
        <taxon>Pleosporales</taxon>
        <taxon>Lophiotremataceae</taxon>
        <taxon>Lophiotrema</taxon>
    </lineage>
</organism>
<feature type="region of interest" description="Disordered" evidence="1">
    <location>
        <begin position="1"/>
        <end position="44"/>
    </location>
</feature>
<dbReference type="OrthoDB" id="5418088at2759"/>
<evidence type="ECO:0000313" key="2">
    <source>
        <dbReference type="EMBL" id="KAF2113906.1"/>
    </source>
</evidence>
<evidence type="ECO:0000313" key="3">
    <source>
        <dbReference type="Proteomes" id="UP000799770"/>
    </source>
</evidence>
<feature type="compositionally biased region" description="Polar residues" evidence="1">
    <location>
        <begin position="22"/>
        <end position="34"/>
    </location>
</feature>
<dbReference type="AlphaFoldDB" id="A0A6A5Z487"/>
<dbReference type="EMBL" id="ML977326">
    <property type="protein sequence ID" value="KAF2113906.1"/>
    <property type="molecule type" value="Genomic_DNA"/>
</dbReference>
<feature type="compositionally biased region" description="Basic and acidic residues" evidence="1">
    <location>
        <begin position="92"/>
        <end position="101"/>
    </location>
</feature>
<accession>A0A6A5Z487</accession>
<reference evidence="2" key="1">
    <citation type="journal article" date="2020" name="Stud. Mycol.">
        <title>101 Dothideomycetes genomes: a test case for predicting lifestyles and emergence of pathogens.</title>
        <authorList>
            <person name="Haridas S."/>
            <person name="Albert R."/>
            <person name="Binder M."/>
            <person name="Bloem J."/>
            <person name="Labutti K."/>
            <person name="Salamov A."/>
            <person name="Andreopoulos B."/>
            <person name="Baker S."/>
            <person name="Barry K."/>
            <person name="Bills G."/>
            <person name="Bluhm B."/>
            <person name="Cannon C."/>
            <person name="Castanera R."/>
            <person name="Culley D."/>
            <person name="Daum C."/>
            <person name="Ezra D."/>
            <person name="Gonzalez J."/>
            <person name="Henrissat B."/>
            <person name="Kuo A."/>
            <person name="Liang C."/>
            <person name="Lipzen A."/>
            <person name="Lutzoni F."/>
            <person name="Magnuson J."/>
            <person name="Mondo S."/>
            <person name="Nolan M."/>
            <person name="Ohm R."/>
            <person name="Pangilinan J."/>
            <person name="Park H.-J."/>
            <person name="Ramirez L."/>
            <person name="Alfaro M."/>
            <person name="Sun H."/>
            <person name="Tritt A."/>
            <person name="Yoshinaga Y."/>
            <person name="Zwiers L.-H."/>
            <person name="Turgeon B."/>
            <person name="Goodwin S."/>
            <person name="Spatafora J."/>
            <person name="Crous P."/>
            <person name="Grigoriev I."/>
        </authorList>
    </citation>
    <scope>NUCLEOTIDE SEQUENCE</scope>
    <source>
        <strain evidence="2">CBS 627.86</strain>
    </source>
</reference>
<feature type="region of interest" description="Disordered" evidence="1">
    <location>
        <begin position="78"/>
        <end position="106"/>
    </location>
</feature>
<keyword evidence="3" id="KW-1185">Reference proteome</keyword>
<dbReference type="Proteomes" id="UP000799770">
    <property type="component" value="Unassembled WGS sequence"/>
</dbReference>
<evidence type="ECO:0000256" key="1">
    <source>
        <dbReference type="SAM" id="MobiDB-lite"/>
    </source>
</evidence>
<protein>
    <submittedName>
        <fullName evidence="2">Uncharacterized protein</fullName>
    </submittedName>
</protein>
<proteinExistence type="predicted"/>
<gene>
    <name evidence="2" type="ORF">BDV96DRAFT_647406</name>
</gene>